<keyword evidence="10" id="KW-1185">Reference proteome</keyword>
<dbReference type="Proteomes" id="UP001551584">
    <property type="component" value="Unassembled WGS sequence"/>
</dbReference>
<evidence type="ECO:0000256" key="5">
    <source>
        <dbReference type="SAM" id="MobiDB-lite"/>
    </source>
</evidence>
<feature type="transmembrane region" description="Helical" evidence="6">
    <location>
        <begin position="177"/>
        <end position="197"/>
    </location>
</feature>
<evidence type="ECO:0000313" key="9">
    <source>
        <dbReference type="EMBL" id="MEU9581173.1"/>
    </source>
</evidence>
<keyword evidence="9" id="KW-0067">ATP-binding</keyword>
<dbReference type="Gene3D" id="3.40.50.300">
    <property type="entry name" value="P-loop containing nucleotide triphosphate hydrolases"/>
    <property type="match status" value="1"/>
</dbReference>
<feature type="compositionally biased region" description="Acidic residues" evidence="5">
    <location>
        <begin position="577"/>
        <end position="586"/>
    </location>
</feature>
<dbReference type="InterPro" id="IPR039421">
    <property type="entry name" value="Type_1_exporter"/>
</dbReference>
<evidence type="ECO:0000256" key="3">
    <source>
        <dbReference type="ARBA" id="ARBA00022989"/>
    </source>
</evidence>
<sequence>MRPALTGRPVDAYEDPGVPDGRGAGRYLWWLLARQKGRAVLGSLYASLWMGTFALTPWSLSHAIDDGLAPRDADALLGWTSVLLVSGLLGALLGLGRHRTMSQLRMDANLRTVKVVSEHAARLGAGLSRRTAAGEVVTIGVGDVQTISESLTLVGPGVGAVAASVLVTVLLLDVSPLLALVLLTGMPVIALLTRPLMKRLQARESDYRDGQKLLTARIGDLAGGLRVLSGLGGKDLVARAFRRDSALVREQGYRVGAVAGWIQSLGTGLPVLFLALITWLAARMAATGRITVGELVSVYGYVAALVSPMAYLVEAWYLLSRALVAAGRVVTLLRLEPEAGPAPGEASAGPDGPAELRDPASGVVVAPGRLTALVSGRSGEAEEVLDRLARFAPADVTWGGVRLDAVERTEVRERILLADHESALFAGTLREVLCGAGDPPEAELRRAVRAAAAEDVVRGLPGGLDAALDAGGRSLSGGQRQRVRLARALAADPEVLLLAEPTSALDAHTEDLVARRLREHRAGRTTVVTSTSPLVLERADAVCFLAGGEVAASGTHRELLRSVPAYRALVARNADADAEADADDGPDAAGGAAGGSPEGAAV</sequence>
<dbReference type="Pfam" id="PF00664">
    <property type="entry name" value="ABC_membrane"/>
    <property type="match status" value="1"/>
</dbReference>
<dbReference type="InterPro" id="IPR027417">
    <property type="entry name" value="P-loop_NTPase"/>
</dbReference>
<organism evidence="9 10">
    <name type="scientific">Streptomyces chilikensis</name>
    <dbReference type="NCBI Taxonomy" id="1194079"/>
    <lineage>
        <taxon>Bacteria</taxon>
        <taxon>Bacillati</taxon>
        <taxon>Actinomycetota</taxon>
        <taxon>Actinomycetes</taxon>
        <taxon>Kitasatosporales</taxon>
        <taxon>Streptomycetaceae</taxon>
        <taxon>Streptomyces</taxon>
    </lineage>
</organism>
<feature type="domain" description="ABC transmembrane type-1" evidence="8">
    <location>
        <begin position="40"/>
        <end position="321"/>
    </location>
</feature>
<dbReference type="InterPro" id="IPR017871">
    <property type="entry name" value="ABC_transporter-like_CS"/>
</dbReference>
<evidence type="ECO:0000259" key="7">
    <source>
        <dbReference type="PROSITE" id="PS50893"/>
    </source>
</evidence>
<dbReference type="InterPro" id="IPR003439">
    <property type="entry name" value="ABC_transporter-like_ATP-bd"/>
</dbReference>
<evidence type="ECO:0000259" key="8">
    <source>
        <dbReference type="PROSITE" id="PS50929"/>
    </source>
</evidence>
<reference evidence="9 10" key="1">
    <citation type="submission" date="2024-06" db="EMBL/GenBank/DDBJ databases">
        <title>The Natural Products Discovery Center: Release of the First 8490 Sequenced Strains for Exploring Actinobacteria Biosynthetic Diversity.</title>
        <authorList>
            <person name="Kalkreuter E."/>
            <person name="Kautsar S.A."/>
            <person name="Yang D."/>
            <person name="Bader C.D."/>
            <person name="Teijaro C.N."/>
            <person name="Fluegel L."/>
            <person name="Davis C.M."/>
            <person name="Simpson J.R."/>
            <person name="Lauterbach L."/>
            <person name="Steele A.D."/>
            <person name="Gui C."/>
            <person name="Meng S."/>
            <person name="Li G."/>
            <person name="Viehrig K."/>
            <person name="Ye F."/>
            <person name="Su P."/>
            <person name="Kiefer A.F."/>
            <person name="Nichols A."/>
            <person name="Cepeda A.J."/>
            <person name="Yan W."/>
            <person name="Fan B."/>
            <person name="Jiang Y."/>
            <person name="Adhikari A."/>
            <person name="Zheng C.-J."/>
            <person name="Schuster L."/>
            <person name="Cowan T.M."/>
            <person name="Smanski M.J."/>
            <person name="Chevrette M.G."/>
            <person name="De Carvalho L.P.S."/>
            <person name="Shen B."/>
        </authorList>
    </citation>
    <scope>NUCLEOTIDE SEQUENCE [LARGE SCALE GENOMIC DNA]</scope>
    <source>
        <strain evidence="9 10">NPDC048117</strain>
    </source>
</reference>
<dbReference type="InterPro" id="IPR011527">
    <property type="entry name" value="ABC1_TM_dom"/>
</dbReference>
<keyword evidence="3 6" id="KW-1133">Transmembrane helix</keyword>
<keyword evidence="9" id="KW-0547">Nucleotide-binding</keyword>
<evidence type="ECO:0000256" key="2">
    <source>
        <dbReference type="ARBA" id="ARBA00022692"/>
    </source>
</evidence>
<evidence type="ECO:0000256" key="1">
    <source>
        <dbReference type="ARBA" id="ARBA00004651"/>
    </source>
</evidence>
<dbReference type="PANTHER" id="PTHR43394">
    <property type="entry name" value="ATP-DEPENDENT PERMEASE MDL1, MITOCHONDRIAL"/>
    <property type="match status" value="1"/>
</dbReference>
<feature type="region of interest" description="Disordered" evidence="5">
    <location>
        <begin position="577"/>
        <end position="602"/>
    </location>
</feature>
<evidence type="ECO:0000313" key="10">
    <source>
        <dbReference type="Proteomes" id="UP001551584"/>
    </source>
</evidence>
<feature type="transmembrane region" description="Helical" evidence="6">
    <location>
        <begin position="258"/>
        <end position="282"/>
    </location>
</feature>
<dbReference type="SUPFAM" id="SSF90123">
    <property type="entry name" value="ABC transporter transmembrane region"/>
    <property type="match status" value="1"/>
</dbReference>
<comment type="caution">
    <text evidence="9">The sequence shown here is derived from an EMBL/GenBank/DDBJ whole genome shotgun (WGS) entry which is preliminary data.</text>
</comment>
<feature type="transmembrane region" description="Helical" evidence="6">
    <location>
        <begin position="298"/>
        <end position="319"/>
    </location>
</feature>
<dbReference type="Gene3D" id="1.20.1560.10">
    <property type="entry name" value="ABC transporter type 1, transmembrane domain"/>
    <property type="match status" value="1"/>
</dbReference>
<dbReference type="SUPFAM" id="SSF52540">
    <property type="entry name" value="P-loop containing nucleoside triphosphate hydrolases"/>
    <property type="match status" value="1"/>
</dbReference>
<protein>
    <submittedName>
        <fullName evidence="9">ABC transporter ATP-binding protein</fullName>
    </submittedName>
</protein>
<evidence type="ECO:0000256" key="4">
    <source>
        <dbReference type="ARBA" id="ARBA00023136"/>
    </source>
</evidence>
<dbReference type="PROSITE" id="PS50929">
    <property type="entry name" value="ABC_TM1F"/>
    <property type="match status" value="1"/>
</dbReference>
<accession>A0ABV3EY79</accession>
<feature type="transmembrane region" description="Helical" evidence="6">
    <location>
        <begin position="39"/>
        <end position="56"/>
    </location>
</feature>
<dbReference type="PROSITE" id="PS50893">
    <property type="entry name" value="ABC_TRANSPORTER_2"/>
    <property type="match status" value="1"/>
</dbReference>
<feature type="transmembrane region" description="Helical" evidence="6">
    <location>
        <begin position="76"/>
        <end position="96"/>
    </location>
</feature>
<name>A0ABV3EY79_9ACTN</name>
<keyword evidence="2 6" id="KW-0812">Transmembrane</keyword>
<gene>
    <name evidence="9" type="ORF">AB0D95_28545</name>
</gene>
<dbReference type="EMBL" id="JBEZNA010000103">
    <property type="protein sequence ID" value="MEU9581173.1"/>
    <property type="molecule type" value="Genomic_DNA"/>
</dbReference>
<comment type="subcellular location">
    <subcellularLocation>
        <location evidence="1">Cell membrane</location>
        <topology evidence="1">Multi-pass membrane protein</topology>
    </subcellularLocation>
</comment>
<evidence type="ECO:0000256" key="6">
    <source>
        <dbReference type="SAM" id="Phobius"/>
    </source>
</evidence>
<feature type="domain" description="ABC transporter" evidence="7">
    <location>
        <begin position="290"/>
        <end position="572"/>
    </location>
</feature>
<dbReference type="PROSITE" id="PS00211">
    <property type="entry name" value="ABC_TRANSPORTER_1"/>
    <property type="match status" value="1"/>
</dbReference>
<dbReference type="Pfam" id="PF00005">
    <property type="entry name" value="ABC_tran"/>
    <property type="match status" value="1"/>
</dbReference>
<keyword evidence="4 6" id="KW-0472">Membrane</keyword>
<feature type="compositionally biased region" description="Gly residues" evidence="5">
    <location>
        <begin position="591"/>
        <end position="602"/>
    </location>
</feature>
<dbReference type="GO" id="GO:0005524">
    <property type="term" value="F:ATP binding"/>
    <property type="evidence" value="ECO:0007669"/>
    <property type="project" value="UniProtKB-KW"/>
</dbReference>
<dbReference type="RefSeq" id="WP_359277570.1">
    <property type="nucleotide sequence ID" value="NZ_JBEZNA010000103.1"/>
</dbReference>
<dbReference type="PANTHER" id="PTHR43394:SF1">
    <property type="entry name" value="ATP-BINDING CASSETTE SUB-FAMILY B MEMBER 10, MITOCHONDRIAL"/>
    <property type="match status" value="1"/>
</dbReference>
<proteinExistence type="predicted"/>
<dbReference type="InterPro" id="IPR036640">
    <property type="entry name" value="ABC1_TM_sf"/>
</dbReference>